<evidence type="ECO:0000256" key="1">
    <source>
        <dbReference type="ARBA" id="ARBA00010458"/>
    </source>
</evidence>
<protein>
    <submittedName>
        <fullName evidence="5">Acyl-CoA thioesterase</fullName>
    </submittedName>
</protein>
<keyword evidence="6" id="KW-1185">Reference proteome</keyword>
<dbReference type="CDD" id="cd03442">
    <property type="entry name" value="BFIT_BACH"/>
    <property type="match status" value="1"/>
</dbReference>
<dbReference type="SUPFAM" id="SSF54637">
    <property type="entry name" value="Thioesterase/thiol ester dehydrase-isomerase"/>
    <property type="match status" value="1"/>
</dbReference>
<dbReference type="EMBL" id="CP025688">
    <property type="protein sequence ID" value="QAA22121.1"/>
    <property type="molecule type" value="Genomic_DNA"/>
</dbReference>
<dbReference type="Gene3D" id="3.10.129.10">
    <property type="entry name" value="Hotdog Thioesterase"/>
    <property type="match status" value="1"/>
</dbReference>
<keyword evidence="2 3" id="KW-0378">Hydrolase</keyword>
<proteinExistence type="inferred from homology"/>
<dbReference type="Pfam" id="PF03061">
    <property type="entry name" value="4HBT"/>
    <property type="match status" value="1"/>
</dbReference>
<dbReference type="PANTHER" id="PTHR11049:SF24">
    <property type="entry name" value="CYTOSOLIC ACYL COENZYME A THIOESTER HYDROLASE"/>
    <property type="match status" value="1"/>
</dbReference>
<accession>A0ABX5Q650</accession>
<organism evidence="5 6">
    <name type="scientific">Sporolactobacillus terrae</name>
    <dbReference type="NCBI Taxonomy" id="269673"/>
    <lineage>
        <taxon>Bacteria</taxon>
        <taxon>Bacillati</taxon>
        <taxon>Bacillota</taxon>
        <taxon>Bacilli</taxon>
        <taxon>Bacillales</taxon>
        <taxon>Sporolactobacillaceae</taxon>
        <taxon>Sporolactobacillus</taxon>
    </lineage>
</organism>
<feature type="domain" description="HotDog ACOT-type" evidence="4">
    <location>
        <begin position="7"/>
        <end position="119"/>
    </location>
</feature>
<sequence>MEAKRARDSFAVLSSQVMPNDTNNHGTLFGGKLMMYVDNIAAIAANRHARELVVTASIDSVDFLRPIDTQSSVCFEAFVTWTHNTSMEVFVKVIAENLRTGVRRLCTTCFLTFVALDDQGKPTTVPKIIPESEEEKMLFSSAEKRYTQRKQRRGQAKAFTERLSLNKPWA</sequence>
<evidence type="ECO:0000256" key="3">
    <source>
        <dbReference type="PROSITE-ProRule" id="PRU01106"/>
    </source>
</evidence>
<dbReference type="PROSITE" id="PS51770">
    <property type="entry name" value="HOTDOG_ACOT"/>
    <property type="match status" value="1"/>
</dbReference>
<comment type="similarity">
    <text evidence="1">Belongs to the acyl coenzyme A hydrolase family.</text>
</comment>
<dbReference type="InterPro" id="IPR040170">
    <property type="entry name" value="Cytosol_ACT"/>
</dbReference>
<evidence type="ECO:0000313" key="6">
    <source>
        <dbReference type="Proteomes" id="UP000285882"/>
    </source>
</evidence>
<dbReference type="InterPro" id="IPR006683">
    <property type="entry name" value="Thioestr_dom"/>
</dbReference>
<dbReference type="RefSeq" id="WP_028983989.1">
    <property type="nucleotide sequence ID" value="NZ_AP021853.1"/>
</dbReference>
<dbReference type="PANTHER" id="PTHR11049">
    <property type="entry name" value="ACYL COENZYME A THIOESTER HYDROLASE"/>
    <property type="match status" value="1"/>
</dbReference>
<gene>
    <name evidence="5" type="ORF">C0674_05535</name>
</gene>
<reference evidence="5 6" key="1">
    <citation type="submission" date="2018-01" db="EMBL/GenBank/DDBJ databases">
        <title>Complete genome sequencing of Sporolactobacillus terrae DLG3.</title>
        <authorList>
            <person name="Nam Y.-D."/>
            <person name="Kang J."/>
            <person name="Chung W.-H."/>
        </authorList>
    </citation>
    <scope>NUCLEOTIDE SEQUENCE [LARGE SCALE GENOMIC DNA]</scope>
    <source>
        <strain evidence="5 6">DLG3</strain>
    </source>
</reference>
<name>A0ABX5Q650_9BACL</name>
<evidence type="ECO:0000313" key="5">
    <source>
        <dbReference type="EMBL" id="QAA22121.1"/>
    </source>
</evidence>
<evidence type="ECO:0000256" key="2">
    <source>
        <dbReference type="ARBA" id="ARBA00022801"/>
    </source>
</evidence>
<evidence type="ECO:0000259" key="4">
    <source>
        <dbReference type="PROSITE" id="PS51770"/>
    </source>
</evidence>
<dbReference type="InterPro" id="IPR029069">
    <property type="entry name" value="HotDog_dom_sf"/>
</dbReference>
<dbReference type="Proteomes" id="UP000285882">
    <property type="component" value="Chromosome"/>
</dbReference>
<dbReference type="InterPro" id="IPR033120">
    <property type="entry name" value="HOTDOG_ACOT"/>
</dbReference>